<gene>
    <name evidence="4" type="ORF">J5N97_013886</name>
</gene>
<dbReference type="Pfam" id="PF05701">
    <property type="entry name" value="WEMBL"/>
    <property type="match status" value="2"/>
</dbReference>
<dbReference type="GO" id="GO:0009903">
    <property type="term" value="P:chloroplast avoidance movement"/>
    <property type="evidence" value="ECO:0007669"/>
    <property type="project" value="TreeGrafter"/>
</dbReference>
<organism evidence="4 5">
    <name type="scientific">Dioscorea zingiberensis</name>
    <dbReference type="NCBI Taxonomy" id="325984"/>
    <lineage>
        <taxon>Eukaryota</taxon>
        <taxon>Viridiplantae</taxon>
        <taxon>Streptophyta</taxon>
        <taxon>Embryophyta</taxon>
        <taxon>Tracheophyta</taxon>
        <taxon>Spermatophyta</taxon>
        <taxon>Magnoliopsida</taxon>
        <taxon>Liliopsida</taxon>
        <taxon>Dioscoreales</taxon>
        <taxon>Dioscoreaceae</taxon>
        <taxon>Dioscorea</taxon>
    </lineage>
</organism>
<dbReference type="InterPro" id="IPR008545">
    <property type="entry name" value="Web"/>
</dbReference>
<dbReference type="OrthoDB" id="649232at2759"/>
<evidence type="ECO:0008006" key="6">
    <source>
        <dbReference type="Google" id="ProtNLM"/>
    </source>
</evidence>
<evidence type="ECO:0000256" key="2">
    <source>
        <dbReference type="ARBA" id="ARBA00023054"/>
    </source>
</evidence>
<dbReference type="GO" id="GO:0009904">
    <property type="term" value="P:chloroplast accumulation movement"/>
    <property type="evidence" value="ECO:0007669"/>
    <property type="project" value="TreeGrafter"/>
</dbReference>
<dbReference type="PANTHER" id="PTHR32054">
    <property type="entry name" value="HEAVY CHAIN, PUTATIVE, EXPRESSED-RELATED-RELATED"/>
    <property type="match status" value="1"/>
</dbReference>
<reference evidence="4" key="1">
    <citation type="submission" date="2021-03" db="EMBL/GenBank/DDBJ databases">
        <authorList>
            <person name="Li Z."/>
            <person name="Yang C."/>
        </authorList>
    </citation>
    <scope>NUCLEOTIDE SEQUENCE</scope>
    <source>
        <strain evidence="4">Dzin_1.0</strain>
        <tissue evidence="4">Leaf</tissue>
    </source>
</reference>
<dbReference type="Proteomes" id="UP001085076">
    <property type="component" value="Miscellaneous, Linkage group lg03"/>
</dbReference>
<keyword evidence="5" id="KW-1185">Reference proteome</keyword>
<dbReference type="AlphaFoldDB" id="A0A9D5CSX0"/>
<reference evidence="4" key="2">
    <citation type="journal article" date="2022" name="Hortic Res">
        <title>The genome of Dioscorea zingiberensis sheds light on the biosynthesis, origin and evolution of the medicinally important diosgenin saponins.</title>
        <authorList>
            <person name="Li Y."/>
            <person name="Tan C."/>
            <person name="Li Z."/>
            <person name="Guo J."/>
            <person name="Li S."/>
            <person name="Chen X."/>
            <person name="Wang C."/>
            <person name="Dai X."/>
            <person name="Yang H."/>
            <person name="Song W."/>
            <person name="Hou L."/>
            <person name="Xu J."/>
            <person name="Tong Z."/>
            <person name="Xu A."/>
            <person name="Yuan X."/>
            <person name="Wang W."/>
            <person name="Yang Q."/>
            <person name="Chen L."/>
            <person name="Sun Z."/>
            <person name="Wang K."/>
            <person name="Pan B."/>
            <person name="Chen J."/>
            <person name="Bao Y."/>
            <person name="Liu F."/>
            <person name="Qi X."/>
            <person name="Gang D.R."/>
            <person name="Wen J."/>
            <person name="Li J."/>
        </authorList>
    </citation>
    <scope>NUCLEOTIDE SEQUENCE</scope>
    <source>
        <strain evidence="4">Dzin_1.0</strain>
    </source>
</reference>
<evidence type="ECO:0000256" key="3">
    <source>
        <dbReference type="SAM" id="Coils"/>
    </source>
</evidence>
<evidence type="ECO:0000313" key="5">
    <source>
        <dbReference type="Proteomes" id="UP001085076"/>
    </source>
</evidence>
<comment type="caution">
    <text evidence="4">The sequence shown here is derived from an EMBL/GenBank/DDBJ whole genome shotgun (WGS) entry which is preliminary data.</text>
</comment>
<dbReference type="PANTHER" id="PTHR32054:SF4">
    <property type="entry name" value="OS07G0677900 PROTEIN"/>
    <property type="match status" value="1"/>
</dbReference>
<sequence length="512" mass="57860">MNPPPLLENSDKESGRAMIETSAPFLSVKDAVILFEGVSNPRRSLHEDSEKDQCFEEVAIMEVKEQTAQVEKDLILKESETVAVLKELEITQSIIKDLKLKLQKEATNVRDVPKVYSDSKKVHPVTDYEEHCPRIPENQVDLVRPNMSAKHSPKVNASRTTNGLAGIPASIQLLNSKIQTEKELLEVTRQNLSANTAKVLSLEEDLNQITLKLQLVRNVDGKQPCLDPSDISKKIEELKLEVKISKLMTEAAKSKVSKLTTEIEQTKARIKTAEIRQHAARKIEAAARAAKVAALANIKALSNGDNLSSNLQTPSMITLPVEDYVLLLRKARQVDELLRRNIKADQSKHEFRTERTEIVNIRKLTVEEAFRKWRLEHVQKQHSLQNTKFKNPSPSHPRRDSMMLDVNRQNLVTDSPSNAVITGSMSSGDKIAANKNNLKPKVTLVQLLAEEKSVGSQPIMGNGQVCKKFSAKRKKIRILGLLSWMIKTRTRTRTMGTRRRRIRRRSWFAFSC</sequence>
<feature type="coiled-coil region" evidence="3">
    <location>
        <begin position="249"/>
        <end position="276"/>
    </location>
</feature>
<name>A0A9D5CSX0_9LILI</name>
<proteinExistence type="inferred from homology"/>
<dbReference type="GO" id="GO:0005829">
    <property type="term" value="C:cytosol"/>
    <property type="evidence" value="ECO:0007669"/>
    <property type="project" value="TreeGrafter"/>
</dbReference>
<accession>A0A9D5CSX0</accession>
<evidence type="ECO:0000256" key="1">
    <source>
        <dbReference type="ARBA" id="ARBA00005485"/>
    </source>
</evidence>
<comment type="similarity">
    <text evidence="1">Belongs to the WEB family.</text>
</comment>
<evidence type="ECO:0000313" key="4">
    <source>
        <dbReference type="EMBL" id="KAJ0978412.1"/>
    </source>
</evidence>
<keyword evidence="2 3" id="KW-0175">Coiled coil</keyword>
<dbReference type="EMBL" id="JAGGNH010000003">
    <property type="protein sequence ID" value="KAJ0978412.1"/>
    <property type="molecule type" value="Genomic_DNA"/>
</dbReference>
<protein>
    <recommendedName>
        <fullName evidence="6">WEB family protein</fullName>
    </recommendedName>
</protein>